<dbReference type="InterPro" id="IPR008995">
    <property type="entry name" value="Mo/tungstate-bd_C_term_dom"/>
</dbReference>
<dbReference type="PROSITE" id="PS50893">
    <property type="entry name" value="ABC_TRANSPORTER_2"/>
    <property type="match status" value="1"/>
</dbReference>
<dbReference type="PANTHER" id="PTHR42781">
    <property type="entry name" value="SPERMIDINE/PUTRESCINE IMPORT ATP-BINDING PROTEIN POTA"/>
    <property type="match status" value="1"/>
</dbReference>
<dbReference type="EMBL" id="AP027142">
    <property type="protein sequence ID" value="BDV33648.1"/>
    <property type="molecule type" value="Genomic_DNA"/>
</dbReference>
<dbReference type="InterPro" id="IPR003593">
    <property type="entry name" value="AAA+_ATPase"/>
</dbReference>
<keyword evidence="4 8" id="KW-0067">ATP-binding</keyword>
<keyword evidence="3" id="KW-0547">Nucleotide-binding</keyword>
<evidence type="ECO:0000256" key="3">
    <source>
        <dbReference type="ARBA" id="ARBA00022741"/>
    </source>
</evidence>
<protein>
    <submittedName>
        <fullName evidence="8">Sulfate/thiosulfate import ATP-binding protein CysA</fullName>
    </submittedName>
</protein>
<sequence length="364" mass="39654">MRKQGFSIRVENVAQDFGAFAALRDVSLDIQPGELVALLGPSGSGKTTLLRVIAGLNAPDRGHVYFDGEDATNLPVQDRRVGFVFQNYALFKHMTVADNIAYGLKVRPRRSRPSRGDIAARAAELLKFVQLEGLGDRYPAQLSGGQRQRVALARALAIEPRVLLLDEPFGALDARVRKDLRRWLREVHKETGLTTVFVTHDQDEAMELADRVVVLNEGRIEQIGTPAELYDQPASPFVISFVGEAVALPVNVDAGHVVFGDRKLHIDTHGLRSGPARVFFRPADIAVAADGAGELEGRVESLRRTPAGVRATIAIDGYDQTLEIDSPLDRAAALGDRVPLSLAKARIFPASQKEVDYVQAGEGI</sequence>
<dbReference type="PROSITE" id="PS00211">
    <property type="entry name" value="ABC_TRANSPORTER_1"/>
    <property type="match status" value="1"/>
</dbReference>
<keyword evidence="2" id="KW-0813">Transport</keyword>
<dbReference type="SUPFAM" id="SSF52540">
    <property type="entry name" value="P-loop containing nucleoside triphosphate hydrolases"/>
    <property type="match status" value="1"/>
</dbReference>
<comment type="similarity">
    <text evidence="1">Belongs to the ABC transporter superfamily.</text>
</comment>
<dbReference type="Pfam" id="PF00005">
    <property type="entry name" value="ABC_tran"/>
    <property type="match status" value="1"/>
</dbReference>
<keyword evidence="9" id="KW-1185">Reference proteome</keyword>
<dbReference type="GO" id="GO:0005524">
    <property type="term" value="F:ATP binding"/>
    <property type="evidence" value="ECO:0007669"/>
    <property type="project" value="UniProtKB-KW"/>
</dbReference>
<dbReference type="InterPro" id="IPR017871">
    <property type="entry name" value="ABC_transporter-like_CS"/>
</dbReference>
<dbReference type="RefSeq" id="WP_281931139.1">
    <property type="nucleotide sequence ID" value="NZ_AP027142.1"/>
</dbReference>
<accession>A0ABN6VDD6</accession>
<dbReference type="InterPro" id="IPR003439">
    <property type="entry name" value="ABC_transporter-like_ATP-bd"/>
</dbReference>
<name>A0ABN6VDD6_9HYPH</name>
<proteinExistence type="inferred from homology"/>
<dbReference type="CDD" id="cd03296">
    <property type="entry name" value="ABC_CysA_sulfate_importer"/>
    <property type="match status" value="1"/>
</dbReference>
<dbReference type="Proteomes" id="UP001317629">
    <property type="component" value="Chromosome"/>
</dbReference>
<dbReference type="Gene3D" id="3.40.50.300">
    <property type="entry name" value="P-loop containing nucleotide triphosphate hydrolases"/>
    <property type="match status" value="1"/>
</dbReference>
<dbReference type="InterPro" id="IPR027417">
    <property type="entry name" value="P-loop_NTPase"/>
</dbReference>
<evidence type="ECO:0000256" key="6">
    <source>
        <dbReference type="ARBA" id="ARBA00023032"/>
    </source>
</evidence>
<keyword evidence="6" id="KW-0764">Sulfate transport</keyword>
<evidence type="ECO:0000313" key="9">
    <source>
        <dbReference type="Proteomes" id="UP001317629"/>
    </source>
</evidence>
<dbReference type="PANTHER" id="PTHR42781:SF4">
    <property type="entry name" value="SPERMIDINE_PUTRESCINE IMPORT ATP-BINDING PROTEIN POTA"/>
    <property type="match status" value="1"/>
</dbReference>
<evidence type="ECO:0000256" key="1">
    <source>
        <dbReference type="ARBA" id="ARBA00005417"/>
    </source>
</evidence>
<reference evidence="8 9" key="1">
    <citation type="journal article" date="2023" name="Int. J. Syst. Evol. Microbiol.">
        <title>Methylocystis iwaonis sp. nov., a type II methane-oxidizing bacterium from surface soil of a rice paddy field in Japan, and emended description of the genus Methylocystis (ex Whittenbury et al. 1970) Bowman et al. 1993.</title>
        <authorList>
            <person name="Kaise H."/>
            <person name="Sawadogo J.B."/>
            <person name="Alam M.S."/>
            <person name="Ueno C."/>
            <person name="Dianou D."/>
            <person name="Shinjo R."/>
            <person name="Asakawa S."/>
        </authorList>
    </citation>
    <scope>NUCLEOTIDE SEQUENCE [LARGE SCALE GENOMIC DNA]</scope>
    <source>
        <strain evidence="8 9">SS37A-Re</strain>
    </source>
</reference>
<dbReference type="SUPFAM" id="SSF50331">
    <property type="entry name" value="MOP-like"/>
    <property type="match status" value="1"/>
</dbReference>
<evidence type="ECO:0000259" key="7">
    <source>
        <dbReference type="PROSITE" id="PS50893"/>
    </source>
</evidence>
<evidence type="ECO:0000256" key="2">
    <source>
        <dbReference type="ARBA" id="ARBA00022448"/>
    </source>
</evidence>
<dbReference type="SMART" id="SM00382">
    <property type="entry name" value="AAA"/>
    <property type="match status" value="1"/>
</dbReference>
<gene>
    <name evidence="8" type="primary">cysA</name>
    <name evidence="8" type="ORF">SS37A_11770</name>
</gene>
<evidence type="ECO:0000313" key="8">
    <source>
        <dbReference type="EMBL" id="BDV33648.1"/>
    </source>
</evidence>
<feature type="domain" description="ABC transporter" evidence="7">
    <location>
        <begin position="8"/>
        <end position="242"/>
    </location>
</feature>
<evidence type="ECO:0000256" key="5">
    <source>
        <dbReference type="ARBA" id="ARBA00022967"/>
    </source>
</evidence>
<keyword evidence="5" id="KW-1278">Translocase</keyword>
<dbReference type="InterPro" id="IPR050093">
    <property type="entry name" value="ABC_SmlMolc_Importer"/>
</dbReference>
<organism evidence="8 9">
    <name type="scientific">Methylocystis iwaonis</name>
    <dbReference type="NCBI Taxonomy" id="2885079"/>
    <lineage>
        <taxon>Bacteria</taxon>
        <taxon>Pseudomonadati</taxon>
        <taxon>Pseudomonadota</taxon>
        <taxon>Alphaproteobacteria</taxon>
        <taxon>Hyphomicrobiales</taxon>
        <taxon>Methylocystaceae</taxon>
        <taxon>Methylocystis</taxon>
    </lineage>
</organism>
<dbReference type="NCBIfam" id="TIGR00968">
    <property type="entry name" value="3a0106s01"/>
    <property type="match status" value="1"/>
</dbReference>
<evidence type="ECO:0000256" key="4">
    <source>
        <dbReference type="ARBA" id="ARBA00022840"/>
    </source>
</evidence>
<dbReference type="InterPro" id="IPR005666">
    <property type="entry name" value="Sulph_transpt1"/>
</dbReference>